<dbReference type="AlphaFoldDB" id="A0A6J7KFN2"/>
<proteinExistence type="predicted"/>
<evidence type="ECO:0000313" key="1">
    <source>
        <dbReference type="EMBL" id="CAB4954980.1"/>
    </source>
</evidence>
<protein>
    <submittedName>
        <fullName evidence="1">Unannotated protein</fullName>
    </submittedName>
</protein>
<organism evidence="1">
    <name type="scientific">freshwater metagenome</name>
    <dbReference type="NCBI Taxonomy" id="449393"/>
    <lineage>
        <taxon>unclassified sequences</taxon>
        <taxon>metagenomes</taxon>
        <taxon>ecological metagenomes</taxon>
    </lineage>
</organism>
<sequence length="100" mass="10822">MSVRVFTSSRVRQNTSVAVGASMSRMRTSAAVLWARATTYAVWRTAGASPWAIGTRSLSMRTGLLRCLLAMELIRLGKVAENSTVCRLDGVASRIVSRSS</sequence>
<dbReference type="EMBL" id="CAFBNF010000209">
    <property type="protein sequence ID" value="CAB4954980.1"/>
    <property type="molecule type" value="Genomic_DNA"/>
</dbReference>
<gene>
    <name evidence="1" type="ORF">UFOPK3773_01629</name>
</gene>
<accession>A0A6J7KFN2</accession>
<reference evidence="1" key="1">
    <citation type="submission" date="2020-05" db="EMBL/GenBank/DDBJ databases">
        <authorList>
            <person name="Chiriac C."/>
            <person name="Salcher M."/>
            <person name="Ghai R."/>
            <person name="Kavagutti S V."/>
        </authorList>
    </citation>
    <scope>NUCLEOTIDE SEQUENCE</scope>
</reference>
<name>A0A6J7KFN2_9ZZZZ</name>